<dbReference type="Proteomes" id="UP000092460">
    <property type="component" value="Unassembled WGS sequence"/>
</dbReference>
<keyword evidence="1" id="KW-0812">Transmembrane</keyword>
<evidence type="ECO:0000313" key="3">
    <source>
        <dbReference type="Proteomes" id="UP000092460"/>
    </source>
</evidence>
<dbReference type="VEuPathDB" id="VectorBase:GPPI032282"/>
<dbReference type="AlphaFoldDB" id="A0A1B0BJQ6"/>
<sequence>MRDELITTILSSILPKHTSSLLCTSCISVGIIALLHILCLHLGCWITLKSTMYTSLQYSSAAPAALAAAAAAAACCGVVGMPPGPMMAPAAAAAAAAAAALAEAAAILLMALSLLLMALMPPFSFPQKHLT</sequence>
<dbReference type="EMBL" id="JXJN01015475">
    <property type="status" value="NOT_ANNOTATED_CDS"/>
    <property type="molecule type" value="Genomic_DNA"/>
</dbReference>
<accession>A0A1B0BJQ6</accession>
<feature type="transmembrane region" description="Helical" evidence="1">
    <location>
        <begin position="60"/>
        <end position="81"/>
    </location>
</feature>
<keyword evidence="1" id="KW-0472">Membrane</keyword>
<reference evidence="3" key="1">
    <citation type="submission" date="2015-01" db="EMBL/GenBank/DDBJ databases">
        <authorList>
            <person name="Aksoy S."/>
            <person name="Warren W."/>
            <person name="Wilson R.K."/>
        </authorList>
    </citation>
    <scope>NUCLEOTIDE SEQUENCE [LARGE SCALE GENOMIC DNA]</scope>
    <source>
        <strain evidence="3">IAEA</strain>
    </source>
</reference>
<evidence type="ECO:0000313" key="2">
    <source>
        <dbReference type="EnsemblMetazoa" id="GPPI032282-PA"/>
    </source>
</evidence>
<feature type="transmembrane region" description="Helical" evidence="1">
    <location>
        <begin position="93"/>
        <end position="120"/>
    </location>
</feature>
<keyword evidence="3" id="KW-1185">Reference proteome</keyword>
<reference evidence="2" key="2">
    <citation type="submission" date="2020-05" db="UniProtKB">
        <authorList>
            <consortium name="EnsemblMetazoa"/>
        </authorList>
    </citation>
    <scope>IDENTIFICATION</scope>
    <source>
        <strain evidence="2">IAEA</strain>
    </source>
</reference>
<name>A0A1B0BJQ6_9MUSC</name>
<proteinExistence type="predicted"/>
<keyword evidence="1" id="KW-1133">Transmembrane helix</keyword>
<protein>
    <submittedName>
        <fullName evidence="2">Uncharacterized protein</fullName>
    </submittedName>
</protein>
<feature type="transmembrane region" description="Helical" evidence="1">
    <location>
        <begin position="21"/>
        <end position="48"/>
    </location>
</feature>
<dbReference type="EnsemblMetazoa" id="GPPI032282-RA">
    <property type="protein sequence ID" value="GPPI032282-PA"/>
    <property type="gene ID" value="GPPI032282"/>
</dbReference>
<organism evidence="2 3">
    <name type="scientific">Glossina palpalis gambiensis</name>
    <dbReference type="NCBI Taxonomy" id="67801"/>
    <lineage>
        <taxon>Eukaryota</taxon>
        <taxon>Metazoa</taxon>
        <taxon>Ecdysozoa</taxon>
        <taxon>Arthropoda</taxon>
        <taxon>Hexapoda</taxon>
        <taxon>Insecta</taxon>
        <taxon>Pterygota</taxon>
        <taxon>Neoptera</taxon>
        <taxon>Endopterygota</taxon>
        <taxon>Diptera</taxon>
        <taxon>Brachycera</taxon>
        <taxon>Muscomorpha</taxon>
        <taxon>Hippoboscoidea</taxon>
        <taxon>Glossinidae</taxon>
        <taxon>Glossina</taxon>
    </lineage>
</organism>
<evidence type="ECO:0000256" key="1">
    <source>
        <dbReference type="SAM" id="Phobius"/>
    </source>
</evidence>